<reference evidence="9" key="1">
    <citation type="submission" date="2019-01" db="EMBL/GenBank/DDBJ databases">
        <title>Draft genomes of a novel of Sporanaerobacter strains.</title>
        <authorList>
            <person name="Ma S."/>
        </authorList>
    </citation>
    <scope>NUCLEOTIDE SEQUENCE [LARGE SCALE GENOMIC DNA]</scope>
    <source>
        <strain evidence="9">NJN-17</strain>
    </source>
</reference>
<keyword evidence="9" id="KW-1185">Reference proteome</keyword>
<dbReference type="PANTHER" id="PTHR10010:SF46">
    <property type="entry name" value="SODIUM-DEPENDENT PHOSPHATE TRANSPORT PROTEIN 2B"/>
    <property type="match status" value="1"/>
</dbReference>
<evidence type="ECO:0000259" key="7">
    <source>
        <dbReference type="Pfam" id="PF01895"/>
    </source>
</evidence>
<evidence type="ECO:0000313" key="9">
    <source>
        <dbReference type="Proteomes" id="UP000287969"/>
    </source>
</evidence>
<dbReference type="GO" id="GO:0005886">
    <property type="term" value="C:plasma membrane"/>
    <property type="evidence" value="ECO:0007669"/>
    <property type="project" value="UniProtKB-SubCell"/>
</dbReference>
<keyword evidence="4 6" id="KW-1133">Transmembrane helix</keyword>
<evidence type="ECO:0000313" key="8">
    <source>
        <dbReference type="EMBL" id="QAT61062.1"/>
    </source>
</evidence>
<dbReference type="RefSeq" id="WP_071140090.1">
    <property type="nucleotide sequence ID" value="NZ_CP035282.1"/>
</dbReference>
<dbReference type="Gene3D" id="1.20.58.220">
    <property type="entry name" value="Phosphate transport system protein phou homolog 2, domain 2"/>
    <property type="match status" value="1"/>
</dbReference>
<dbReference type="Proteomes" id="UP000287969">
    <property type="component" value="Chromosome"/>
</dbReference>
<evidence type="ECO:0000256" key="1">
    <source>
        <dbReference type="ARBA" id="ARBA00004651"/>
    </source>
</evidence>
<feature type="transmembrane region" description="Helical" evidence="6">
    <location>
        <begin position="138"/>
        <end position="158"/>
    </location>
</feature>
<feature type="transmembrane region" description="Helical" evidence="6">
    <location>
        <begin position="109"/>
        <end position="126"/>
    </location>
</feature>
<feature type="domain" description="PhoU" evidence="7">
    <location>
        <begin position="350"/>
        <end position="435"/>
    </location>
</feature>
<proteinExistence type="predicted"/>
<evidence type="ECO:0000256" key="6">
    <source>
        <dbReference type="SAM" id="Phobius"/>
    </source>
</evidence>
<gene>
    <name evidence="8" type="ORF">EQM13_05425</name>
</gene>
<evidence type="ECO:0000256" key="2">
    <source>
        <dbReference type="ARBA" id="ARBA00022475"/>
    </source>
</evidence>
<feature type="transmembrane region" description="Helical" evidence="6">
    <location>
        <begin position="249"/>
        <end position="272"/>
    </location>
</feature>
<comment type="subcellular location">
    <subcellularLocation>
        <location evidence="1">Cell membrane</location>
        <topology evidence="1">Multi-pass membrane protein</topology>
    </subcellularLocation>
</comment>
<feature type="transmembrane region" description="Helical" evidence="6">
    <location>
        <begin position="178"/>
        <end position="203"/>
    </location>
</feature>
<dbReference type="GO" id="GO:0044341">
    <property type="term" value="P:sodium-dependent phosphate transport"/>
    <property type="evidence" value="ECO:0007669"/>
    <property type="project" value="InterPro"/>
</dbReference>
<dbReference type="EMBL" id="CP035282">
    <property type="protein sequence ID" value="QAT61062.1"/>
    <property type="molecule type" value="Genomic_DNA"/>
</dbReference>
<dbReference type="SUPFAM" id="SSF109755">
    <property type="entry name" value="PhoU-like"/>
    <property type="match status" value="1"/>
</dbReference>
<sequence length="550" mass="60451">MTELIYGLIGGTALLMYGVDKMGDGLEKASGEMMKKMLSVLTGRIWSAFLVGTFLTALVQSSTAVTVLTVGFVNAGLMNFSQAIGIIYGANIGTTITAQLMALSFDFKLTDIALPILGIGFGINFFSKNKTAKNIGNAIMGFGMMFLGLKILNSGVPYMEHSKTLRYFFETYASVPVIGILLGAFATAMVHSSSATVGLVMILGKANLINLKSAVCIMLGDNIGTCITAQLASLTGNINARRTAWAHTIYNISGVLIAALILPQFVHAIQIVTNYIQPNADIGAQIANSHTIFNVLSALIFLPITKYYVRFLETIIKDKGPNYESPSIYLDKLLLDTPVAAFKAIISEITRGAEISEQMLKDVMEAFYDNELDKINKVHEYEETVNQMQKDITTYIVELSKRALSDSGSIMVPAMITSINNIERIGDHAEDIVKLIEIKVEKKLVFSNEAIDELHELQNVVIKMYDNTIKVLKEKDIPLLIETLKLEDKADDLCKEFSNAHVKRLENGTCSVESGIIFLNIITHFERIADHIYKICLASKDELQGIPRNN</sequence>
<dbReference type="KEGG" id="spoa:EQM13_05425"/>
<dbReference type="InterPro" id="IPR026022">
    <property type="entry name" value="PhoU_dom"/>
</dbReference>
<organism evidence="8 9">
    <name type="scientific">Acidilutibacter cellobiosedens</name>
    <dbReference type="NCBI Taxonomy" id="2507161"/>
    <lineage>
        <taxon>Bacteria</taxon>
        <taxon>Bacillati</taxon>
        <taxon>Bacillota</taxon>
        <taxon>Tissierellia</taxon>
        <taxon>Tissierellales</taxon>
        <taxon>Acidilutibacteraceae</taxon>
        <taxon>Acidilutibacter</taxon>
    </lineage>
</organism>
<feature type="domain" description="PhoU" evidence="7">
    <location>
        <begin position="455"/>
        <end position="536"/>
    </location>
</feature>
<evidence type="ECO:0000256" key="3">
    <source>
        <dbReference type="ARBA" id="ARBA00022692"/>
    </source>
</evidence>
<dbReference type="NCBIfam" id="TIGR00704">
    <property type="entry name" value="NaPi_cotrn_rel"/>
    <property type="match status" value="1"/>
</dbReference>
<dbReference type="NCBIfam" id="NF037997">
    <property type="entry name" value="Na_Pi_symport"/>
    <property type="match status" value="1"/>
</dbReference>
<protein>
    <submittedName>
        <fullName evidence="8">Na/Pi cotransporter family protein</fullName>
    </submittedName>
</protein>
<dbReference type="PANTHER" id="PTHR10010">
    <property type="entry name" value="SOLUTE CARRIER FAMILY 34 SODIUM PHOSPHATE , MEMBER 2-RELATED"/>
    <property type="match status" value="1"/>
</dbReference>
<keyword evidence="5 6" id="KW-0472">Membrane</keyword>
<dbReference type="Pfam" id="PF02690">
    <property type="entry name" value="Na_Pi_cotrans"/>
    <property type="match status" value="2"/>
</dbReference>
<dbReference type="InterPro" id="IPR038078">
    <property type="entry name" value="PhoU-like_sf"/>
</dbReference>
<dbReference type="GO" id="GO:0005436">
    <property type="term" value="F:sodium:phosphate symporter activity"/>
    <property type="evidence" value="ECO:0007669"/>
    <property type="project" value="InterPro"/>
</dbReference>
<accession>A0A410QAM3</accession>
<keyword evidence="2" id="KW-1003">Cell membrane</keyword>
<dbReference type="Pfam" id="PF01895">
    <property type="entry name" value="PhoU"/>
    <property type="match status" value="2"/>
</dbReference>
<dbReference type="InterPro" id="IPR004633">
    <property type="entry name" value="NaPi_cotrn-rel/YqeW-like"/>
</dbReference>
<dbReference type="InterPro" id="IPR003841">
    <property type="entry name" value="Na/Pi_transpt"/>
</dbReference>
<name>A0A410QAM3_9FIRM</name>
<evidence type="ECO:0000256" key="5">
    <source>
        <dbReference type="ARBA" id="ARBA00023136"/>
    </source>
</evidence>
<evidence type="ECO:0000256" key="4">
    <source>
        <dbReference type="ARBA" id="ARBA00022989"/>
    </source>
</evidence>
<feature type="transmembrane region" description="Helical" evidence="6">
    <location>
        <begin position="292"/>
        <end position="309"/>
    </location>
</feature>
<keyword evidence="3 6" id="KW-0812">Transmembrane</keyword>
<feature type="transmembrane region" description="Helical" evidence="6">
    <location>
        <begin position="45"/>
        <end position="73"/>
    </location>
</feature>
<dbReference type="OrthoDB" id="9763003at2"/>
<dbReference type="AlphaFoldDB" id="A0A410QAM3"/>